<evidence type="ECO:0000256" key="10">
    <source>
        <dbReference type="SAM" id="Phobius"/>
    </source>
</evidence>
<keyword evidence="7" id="KW-0186">Copper</keyword>
<feature type="region of interest" description="Disordered" evidence="9">
    <location>
        <begin position="291"/>
        <end position="316"/>
    </location>
</feature>
<keyword evidence="8 10" id="KW-0472">Membrane</keyword>
<evidence type="ECO:0000259" key="11">
    <source>
        <dbReference type="Pfam" id="PF04234"/>
    </source>
</evidence>
<feature type="transmembrane region" description="Helical" evidence="10">
    <location>
        <begin position="264"/>
        <end position="286"/>
    </location>
</feature>
<evidence type="ECO:0000313" key="14">
    <source>
        <dbReference type="Proteomes" id="UP001501638"/>
    </source>
</evidence>
<accession>A0ABP5XVP7</accession>
<evidence type="ECO:0000313" key="13">
    <source>
        <dbReference type="EMBL" id="GAA2466737.1"/>
    </source>
</evidence>
<feature type="compositionally biased region" description="Basic and acidic residues" evidence="9">
    <location>
        <begin position="93"/>
        <end position="104"/>
    </location>
</feature>
<dbReference type="RefSeq" id="WP_344329015.1">
    <property type="nucleotide sequence ID" value="NZ_BAAASZ010000052.1"/>
</dbReference>
<dbReference type="InterPro" id="IPR008457">
    <property type="entry name" value="Cu-R_CopD_dom"/>
</dbReference>
<feature type="domain" description="CopC" evidence="11">
    <location>
        <begin position="51"/>
        <end position="154"/>
    </location>
</feature>
<feature type="compositionally biased region" description="Low complexity" evidence="9">
    <location>
        <begin position="519"/>
        <end position="532"/>
    </location>
</feature>
<feature type="transmembrane region" description="Helical" evidence="10">
    <location>
        <begin position="322"/>
        <end position="341"/>
    </location>
</feature>
<dbReference type="Gene3D" id="2.60.40.1220">
    <property type="match status" value="1"/>
</dbReference>
<evidence type="ECO:0000256" key="4">
    <source>
        <dbReference type="ARBA" id="ARBA00022723"/>
    </source>
</evidence>
<protein>
    <submittedName>
        <fullName evidence="13">Copper resistance protein CopC</fullName>
    </submittedName>
</protein>
<keyword evidence="2" id="KW-1003">Cell membrane</keyword>
<dbReference type="EMBL" id="BAAASZ010000052">
    <property type="protein sequence ID" value="GAA2466737.1"/>
    <property type="molecule type" value="Genomic_DNA"/>
</dbReference>
<feature type="region of interest" description="Disordered" evidence="9">
    <location>
        <begin position="462"/>
        <end position="546"/>
    </location>
</feature>
<name>A0ABP5XVP7_9ACTN</name>
<keyword evidence="6 10" id="KW-1133">Transmembrane helix</keyword>
<evidence type="ECO:0000256" key="7">
    <source>
        <dbReference type="ARBA" id="ARBA00023008"/>
    </source>
</evidence>
<dbReference type="Proteomes" id="UP001501638">
    <property type="component" value="Unassembled WGS sequence"/>
</dbReference>
<evidence type="ECO:0000256" key="5">
    <source>
        <dbReference type="ARBA" id="ARBA00022729"/>
    </source>
</evidence>
<evidence type="ECO:0000256" key="3">
    <source>
        <dbReference type="ARBA" id="ARBA00022692"/>
    </source>
</evidence>
<sequence length="710" mass="72883">MTTAAPHTAPRSPSRVPPRVRPALRAVLLAALLAVFGVLGLPGGATPAGAHAVLTGSAPAQGEVVKEAPREVTLTFSESVALSDDSIRVLAPDGKRVDTGEPGERPAGAGDGGGDGFRYGVALRDGLVDGTYTVAWRAVSADSHPIAGGFTFSVGAPSETSVTVSGEEPGGGPVGMLYDTARYAAYTGWLLLVGGAAFVLACWSGAARVRPVQRLAVTGWITLTAATIATLLLRGPYTGSGGLGDALDPDVIREVLETRQGTALVSRLLLLAAAALFVSVLFGMYARQGAASADGPDGPDGPDGAGSGGDESERARRDRRDLTFGLAVGGAVVAVGLASTWAMAEHASTGIQTGVAIPVDIVHLLAVAAWLGGLAALLAALWRGPSVPREAVTRFSRLALCCVAVLAATGLYQSWRQVGGWSALTSTSYGRLLLVKVALVVLLVGIARSSRRWTARLTDATGTTDATAGKAAERSEDGENTENAESGEGADERKAPVAVGAERSAPADRDGESAGLTPERAAQLARQRAAAEAARRRRERDADPVRSGLRRSVLVEAAVAVAVLIVTTVLTGTEPARTAEAAERAGTATAGQPSVGTKPVSLVTPFDTGGPRGKGSAQLDIDPGRSGDNTVHLRITDPEGRPMDVPEAKVSFTLDARDIGPLSVPLKKVVGGHWTADGFQLPLPGTWRASVTVRTSDIDQVTEKATFLLP</sequence>
<feature type="region of interest" description="Disordered" evidence="9">
    <location>
        <begin position="92"/>
        <end position="113"/>
    </location>
</feature>
<feature type="transmembrane region" description="Helical" evidence="10">
    <location>
        <begin position="361"/>
        <end position="383"/>
    </location>
</feature>
<gene>
    <name evidence="13" type="ORF">GCM10010405_59050</name>
</gene>
<dbReference type="PANTHER" id="PTHR34820:SF4">
    <property type="entry name" value="INNER MEMBRANE PROTEIN YEBZ"/>
    <property type="match status" value="1"/>
</dbReference>
<feature type="compositionally biased region" description="Low complexity" evidence="9">
    <location>
        <begin position="577"/>
        <end position="591"/>
    </location>
</feature>
<feature type="transmembrane region" description="Helical" evidence="10">
    <location>
        <begin position="427"/>
        <end position="447"/>
    </location>
</feature>
<dbReference type="InterPro" id="IPR032694">
    <property type="entry name" value="CopC/D"/>
</dbReference>
<feature type="domain" description="Copper resistance protein D" evidence="12">
    <location>
        <begin position="390"/>
        <end position="468"/>
    </location>
</feature>
<keyword evidence="14" id="KW-1185">Reference proteome</keyword>
<evidence type="ECO:0000256" key="9">
    <source>
        <dbReference type="SAM" id="MobiDB-lite"/>
    </source>
</evidence>
<dbReference type="PANTHER" id="PTHR34820">
    <property type="entry name" value="INNER MEMBRANE PROTEIN YEBZ"/>
    <property type="match status" value="1"/>
</dbReference>
<proteinExistence type="predicted"/>
<dbReference type="InterPro" id="IPR007348">
    <property type="entry name" value="CopC_dom"/>
</dbReference>
<evidence type="ECO:0000256" key="1">
    <source>
        <dbReference type="ARBA" id="ARBA00004651"/>
    </source>
</evidence>
<evidence type="ECO:0000256" key="8">
    <source>
        <dbReference type="ARBA" id="ARBA00023136"/>
    </source>
</evidence>
<dbReference type="Pfam" id="PF04234">
    <property type="entry name" value="CopC"/>
    <property type="match status" value="1"/>
</dbReference>
<dbReference type="InterPro" id="IPR014755">
    <property type="entry name" value="Cu-Rt/internalin_Ig-like"/>
</dbReference>
<feature type="transmembrane region" description="Helical" evidence="10">
    <location>
        <begin position="215"/>
        <end position="233"/>
    </location>
</feature>
<organism evidence="13 14">
    <name type="scientific">Streptomyces macrosporus</name>
    <dbReference type="NCBI Taxonomy" id="44032"/>
    <lineage>
        <taxon>Bacteria</taxon>
        <taxon>Bacillati</taxon>
        <taxon>Actinomycetota</taxon>
        <taxon>Actinomycetes</taxon>
        <taxon>Kitasatosporales</taxon>
        <taxon>Streptomycetaceae</taxon>
        <taxon>Streptomyces</taxon>
    </lineage>
</organism>
<comment type="subcellular location">
    <subcellularLocation>
        <location evidence="1">Cell membrane</location>
        <topology evidence="1">Multi-pass membrane protein</topology>
    </subcellularLocation>
</comment>
<keyword evidence="4" id="KW-0479">Metal-binding</keyword>
<dbReference type="Pfam" id="PF05425">
    <property type="entry name" value="CopD"/>
    <property type="match status" value="1"/>
</dbReference>
<evidence type="ECO:0000259" key="12">
    <source>
        <dbReference type="Pfam" id="PF05425"/>
    </source>
</evidence>
<feature type="transmembrane region" description="Helical" evidence="10">
    <location>
        <begin position="395"/>
        <end position="415"/>
    </location>
</feature>
<feature type="region of interest" description="Disordered" evidence="9">
    <location>
        <begin position="577"/>
        <end position="628"/>
    </location>
</feature>
<evidence type="ECO:0000256" key="2">
    <source>
        <dbReference type="ARBA" id="ARBA00022475"/>
    </source>
</evidence>
<dbReference type="SUPFAM" id="SSF81296">
    <property type="entry name" value="E set domains"/>
    <property type="match status" value="1"/>
</dbReference>
<keyword evidence="3 10" id="KW-0812">Transmembrane</keyword>
<evidence type="ECO:0000256" key="6">
    <source>
        <dbReference type="ARBA" id="ARBA00022989"/>
    </source>
</evidence>
<comment type="caution">
    <text evidence="13">The sequence shown here is derived from an EMBL/GenBank/DDBJ whole genome shotgun (WGS) entry which is preliminary data.</text>
</comment>
<feature type="transmembrane region" description="Helical" evidence="10">
    <location>
        <begin position="183"/>
        <end position="203"/>
    </location>
</feature>
<keyword evidence="5" id="KW-0732">Signal</keyword>
<dbReference type="InterPro" id="IPR014756">
    <property type="entry name" value="Ig_E-set"/>
</dbReference>
<reference evidence="14" key="1">
    <citation type="journal article" date="2019" name="Int. J. Syst. Evol. Microbiol.">
        <title>The Global Catalogue of Microorganisms (GCM) 10K type strain sequencing project: providing services to taxonomists for standard genome sequencing and annotation.</title>
        <authorList>
            <consortium name="The Broad Institute Genomics Platform"/>
            <consortium name="The Broad Institute Genome Sequencing Center for Infectious Disease"/>
            <person name="Wu L."/>
            <person name="Ma J."/>
        </authorList>
    </citation>
    <scope>NUCLEOTIDE SEQUENCE [LARGE SCALE GENOMIC DNA]</scope>
    <source>
        <strain evidence="14">JCM 6305</strain>
    </source>
</reference>